<evidence type="ECO:0000256" key="4">
    <source>
        <dbReference type="ARBA" id="ARBA00022825"/>
    </source>
</evidence>
<keyword evidence="4" id="KW-0720">Serine protease</keyword>
<keyword evidence="3 7" id="KW-0378">Hydrolase</keyword>
<dbReference type="Gene3D" id="2.40.10.120">
    <property type="match status" value="1"/>
</dbReference>
<dbReference type="Proteomes" id="UP000068382">
    <property type="component" value="Unassembled WGS sequence"/>
</dbReference>
<dbReference type="AlphaFoldDB" id="A0A132BWQ4"/>
<dbReference type="Pfam" id="PF13365">
    <property type="entry name" value="Trypsin_2"/>
    <property type="match status" value="1"/>
</dbReference>
<evidence type="ECO:0000256" key="5">
    <source>
        <dbReference type="SAM" id="SignalP"/>
    </source>
</evidence>
<dbReference type="GO" id="GO:0006508">
    <property type="term" value="P:proteolysis"/>
    <property type="evidence" value="ECO:0007669"/>
    <property type="project" value="UniProtKB-KW"/>
</dbReference>
<dbReference type="SUPFAM" id="SSF50494">
    <property type="entry name" value="Trypsin-like serine proteases"/>
    <property type="match status" value="1"/>
</dbReference>
<evidence type="ECO:0000259" key="6">
    <source>
        <dbReference type="PROSITE" id="PS50106"/>
    </source>
</evidence>
<dbReference type="SUPFAM" id="SSF50156">
    <property type="entry name" value="PDZ domain-like"/>
    <property type="match status" value="2"/>
</dbReference>
<keyword evidence="8" id="KW-1185">Reference proteome</keyword>
<evidence type="ECO:0000313" key="8">
    <source>
        <dbReference type="Proteomes" id="UP000068382"/>
    </source>
</evidence>
<gene>
    <name evidence="7" type="primary">degQ</name>
    <name evidence="7" type="ORF">TRIHO_29840</name>
</gene>
<evidence type="ECO:0000313" key="7">
    <source>
        <dbReference type="EMBL" id="KUP92160.1"/>
    </source>
</evidence>
<dbReference type="InterPro" id="IPR001478">
    <property type="entry name" value="PDZ"/>
</dbReference>
<dbReference type="PANTHER" id="PTHR22939">
    <property type="entry name" value="SERINE PROTEASE FAMILY S1C HTRA-RELATED"/>
    <property type="match status" value="1"/>
</dbReference>
<dbReference type="InterPro" id="IPR009003">
    <property type="entry name" value="Peptidase_S1_PA"/>
</dbReference>
<name>A0A132BWQ4_9RHOB</name>
<proteinExistence type="inferred from homology"/>
<dbReference type="Gene3D" id="2.30.42.60">
    <property type="match status" value="1"/>
</dbReference>
<dbReference type="Gene3D" id="2.30.42.10">
    <property type="match status" value="1"/>
</dbReference>
<dbReference type="InterPro" id="IPR001940">
    <property type="entry name" value="Peptidase_S1C"/>
</dbReference>
<keyword evidence="5" id="KW-0732">Signal</keyword>
<organism evidence="7 8">
    <name type="scientific">Tritonibacter horizontis</name>
    <dbReference type="NCBI Taxonomy" id="1768241"/>
    <lineage>
        <taxon>Bacteria</taxon>
        <taxon>Pseudomonadati</taxon>
        <taxon>Pseudomonadota</taxon>
        <taxon>Alphaproteobacteria</taxon>
        <taxon>Rhodobacterales</taxon>
        <taxon>Paracoccaceae</taxon>
        <taxon>Tritonibacter</taxon>
    </lineage>
</organism>
<protein>
    <submittedName>
        <fullName evidence="7">Periplasmic pH-dependent serine endoprotease DegQ</fullName>
        <ecNumber evidence="7">3.4.21.107</ecNumber>
    </submittedName>
</protein>
<dbReference type="PROSITE" id="PS50106">
    <property type="entry name" value="PDZ"/>
    <property type="match status" value="1"/>
</dbReference>
<dbReference type="PANTHER" id="PTHR22939:SF129">
    <property type="entry name" value="SERINE PROTEASE HTRA2, MITOCHONDRIAL"/>
    <property type="match status" value="1"/>
</dbReference>
<keyword evidence="2 7" id="KW-0645">Protease</keyword>
<dbReference type="PATRIC" id="fig|1768241.3.peg.3122"/>
<dbReference type="Pfam" id="PF13180">
    <property type="entry name" value="PDZ_2"/>
    <property type="match status" value="1"/>
</dbReference>
<dbReference type="PRINTS" id="PR00834">
    <property type="entry name" value="PROTEASES2C"/>
</dbReference>
<evidence type="ECO:0000256" key="3">
    <source>
        <dbReference type="ARBA" id="ARBA00022801"/>
    </source>
</evidence>
<evidence type="ECO:0000256" key="1">
    <source>
        <dbReference type="ARBA" id="ARBA00010541"/>
    </source>
</evidence>
<reference evidence="7 8" key="1">
    <citation type="submission" date="2015-12" db="EMBL/GenBank/DDBJ databases">
        <title>Genome sequence of the marine Rhodobacteraceae strain O3.65, Candidatus Tritonibacter horizontis.</title>
        <authorList>
            <person name="Poehlein A."/>
            <person name="Giebel H.A."/>
            <person name="Voget S."/>
            <person name="Brinkhoff T."/>
        </authorList>
    </citation>
    <scope>NUCLEOTIDE SEQUENCE [LARGE SCALE GENOMIC DNA]</scope>
    <source>
        <strain evidence="7 8">O3.65</strain>
    </source>
</reference>
<feature type="chain" id="PRO_5007288641" evidence="5">
    <location>
        <begin position="28"/>
        <end position="469"/>
    </location>
</feature>
<sequence length="469" mass="49622">MRRILTRPLTFVLLAGLFVTGPQIGQAETQIPQSQSEISLGFAPLVKEAAPAVVNIYARIIRQDRNRSPFANDPFFDDFFRQFAQPQPRVQNSLGSGVILSADGIVVSNYHVVGEASDIRVVTNDRREYAAEVILADEASDLAILQLHNADDLPFLELRNSDAVEVGELTLAIGNPFGVGQTVSSGIISGLARTGTGGGQGFGYYIQTDAPINPGNSGGALIDVNGDLIGINTRILSRSGGSNGIGFAIPANLVREFVRQAQDGATEFQRPWAGMTGQPVDADLAEALGMARVDGMLISELHPQSPFVAAGFEVGDVVTAVDGEPVNSPSEMAFRLSVAGLGGQSEITRLRQGASATVQVALSEAPDEPASAPIQLNEQTPMPGLVVAQINPRVINRLQLPLSATGVVVLDPGPYAGRGGVQSGDIVMGVNGQPVAAPQDVPRLLLESGRWMQLDLLRQGKRVALRFRL</sequence>
<dbReference type="SMART" id="SM00228">
    <property type="entry name" value="PDZ"/>
    <property type="match status" value="2"/>
</dbReference>
<dbReference type="EMBL" id="LPUY01000078">
    <property type="protein sequence ID" value="KUP92160.1"/>
    <property type="molecule type" value="Genomic_DNA"/>
</dbReference>
<evidence type="ECO:0000256" key="2">
    <source>
        <dbReference type="ARBA" id="ARBA00022670"/>
    </source>
</evidence>
<feature type="signal peptide" evidence="5">
    <location>
        <begin position="1"/>
        <end position="27"/>
    </location>
</feature>
<comment type="caution">
    <text evidence="7">The sequence shown here is derived from an EMBL/GenBank/DDBJ whole genome shotgun (WGS) entry which is preliminary data.</text>
</comment>
<dbReference type="EC" id="3.4.21.107" evidence="7"/>
<comment type="similarity">
    <text evidence="1">Belongs to the peptidase S1C family.</text>
</comment>
<dbReference type="GO" id="GO:0004252">
    <property type="term" value="F:serine-type endopeptidase activity"/>
    <property type="evidence" value="ECO:0007669"/>
    <property type="project" value="InterPro"/>
</dbReference>
<accession>A0A132BWQ4</accession>
<dbReference type="InterPro" id="IPR036034">
    <property type="entry name" value="PDZ_sf"/>
</dbReference>
<feature type="domain" description="PDZ" evidence="6">
    <location>
        <begin position="409"/>
        <end position="460"/>
    </location>
</feature>